<protein>
    <recommendedName>
        <fullName evidence="3">Cupin-like domain-containing protein</fullName>
    </recommendedName>
</protein>
<keyword evidence="2" id="KW-1185">Reference proteome</keyword>
<reference evidence="1 2" key="1">
    <citation type="submission" date="2019-06" db="EMBL/GenBank/DDBJ databases">
        <title>Spirosoma utsteinense sp. nov. isolated from Antarctic ice-free soils.</title>
        <authorList>
            <person name="Tahon G."/>
        </authorList>
    </citation>
    <scope>NUCLEOTIDE SEQUENCE [LARGE SCALE GENOMIC DNA]</scope>
    <source>
        <strain evidence="1 2">LMG 31447</strain>
    </source>
</reference>
<evidence type="ECO:0008006" key="3">
    <source>
        <dbReference type="Google" id="ProtNLM"/>
    </source>
</evidence>
<evidence type="ECO:0000313" key="1">
    <source>
        <dbReference type="EMBL" id="MBC3794575.1"/>
    </source>
</evidence>
<dbReference type="EMBL" id="VFIA01000050">
    <property type="protein sequence ID" value="MBC3794575.1"/>
    <property type="molecule type" value="Genomic_DNA"/>
</dbReference>
<comment type="caution">
    <text evidence="1">The sequence shown here is derived from an EMBL/GenBank/DDBJ whole genome shotgun (WGS) entry which is preliminary data.</text>
</comment>
<accession>A0ABR6WEZ3</accession>
<organism evidence="1 2">
    <name type="scientific">Spirosoma utsteinense</name>
    <dbReference type="NCBI Taxonomy" id="2585773"/>
    <lineage>
        <taxon>Bacteria</taxon>
        <taxon>Pseudomonadati</taxon>
        <taxon>Bacteroidota</taxon>
        <taxon>Cytophagia</taxon>
        <taxon>Cytophagales</taxon>
        <taxon>Cytophagaceae</taxon>
        <taxon>Spirosoma</taxon>
    </lineage>
</organism>
<evidence type="ECO:0000313" key="2">
    <source>
        <dbReference type="Proteomes" id="UP000700732"/>
    </source>
</evidence>
<dbReference type="Proteomes" id="UP000700732">
    <property type="component" value="Unassembled WGS sequence"/>
</dbReference>
<sequence>MIVQGNNYTLSEYIDLMMVTTEDNPAPYPCKLQIDRDYPELLSDVTPRFMYALPDRITSKLLPDSFLGGTDTLDIFFGSPGGQLPYIHYDYM</sequence>
<name>A0ABR6WEZ3_9BACT</name>
<dbReference type="RefSeq" id="WP_235985580.1">
    <property type="nucleotide sequence ID" value="NZ_VFIA01000050.1"/>
</dbReference>
<gene>
    <name evidence="1" type="ORF">FH603_5104</name>
</gene>
<proteinExistence type="predicted"/>